<evidence type="ECO:0000256" key="3">
    <source>
        <dbReference type="ARBA" id="ARBA00022448"/>
    </source>
</evidence>
<feature type="transmembrane region" description="Helical" evidence="9">
    <location>
        <begin position="416"/>
        <end position="434"/>
    </location>
</feature>
<evidence type="ECO:0000256" key="4">
    <source>
        <dbReference type="ARBA" id="ARBA00022475"/>
    </source>
</evidence>
<dbReference type="RefSeq" id="WP_046336904.1">
    <property type="nucleotide sequence ID" value="NZ_CAWMEF010000001.1"/>
</dbReference>
<dbReference type="PANTHER" id="PTHR30330">
    <property type="entry name" value="AGSS FAMILY TRANSPORTER, SODIUM-ALANINE"/>
    <property type="match status" value="1"/>
</dbReference>
<protein>
    <submittedName>
        <fullName evidence="10">Uncharacterized transporter HI_0883</fullName>
    </submittedName>
</protein>
<organism evidence="10 11">
    <name type="scientific">Xenorhabdus bovienii</name>
    <name type="common">Xenorhabdus nematophila subsp. bovienii</name>
    <dbReference type="NCBI Taxonomy" id="40576"/>
    <lineage>
        <taxon>Bacteria</taxon>
        <taxon>Pseudomonadati</taxon>
        <taxon>Pseudomonadota</taxon>
        <taxon>Gammaproteobacteria</taxon>
        <taxon>Enterobacterales</taxon>
        <taxon>Morganellaceae</taxon>
        <taxon>Xenorhabdus</taxon>
    </lineage>
</organism>
<dbReference type="AlphaFoldDB" id="A0A0B6X9Z6"/>
<evidence type="ECO:0000256" key="6">
    <source>
        <dbReference type="ARBA" id="ARBA00022847"/>
    </source>
</evidence>
<proteinExistence type="inferred from homology"/>
<keyword evidence="4" id="KW-1003">Cell membrane</keyword>
<dbReference type="PRINTS" id="PR00175">
    <property type="entry name" value="NAALASMPORT"/>
</dbReference>
<dbReference type="KEGG" id="xbv:XBW1_2629"/>
<gene>
    <name evidence="10" type="ORF">XBW1_2629</name>
</gene>
<feature type="transmembrane region" description="Helical" evidence="9">
    <location>
        <begin position="213"/>
        <end position="233"/>
    </location>
</feature>
<accession>A0A0B6X9Z6</accession>
<keyword evidence="5 9" id="KW-0812">Transmembrane</keyword>
<reference evidence="10 11" key="1">
    <citation type="submission" date="2014-02" db="EMBL/GenBank/DDBJ databases">
        <authorList>
            <person name="Genoscope - CEA"/>
        </authorList>
    </citation>
    <scope>NUCLEOTIDE SEQUENCE [LARGE SCALE GENOMIC DNA]</scope>
    <source>
        <strain evidence="10 11">CS03</strain>
    </source>
</reference>
<feature type="transmembrane region" description="Helical" evidence="9">
    <location>
        <begin position="145"/>
        <end position="164"/>
    </location>
</feature>
<feature type="transmembrane region" description="Helical" evidence="9">
    <location>
        <begin position="301"/>
        <end position="329"/>
    </location>
</feature>
<dbReference type="PANTHER" id="PTHR30330:SF3">
    <property type="entry name" value="TRANSCRIPTIONAL REGULATOR, LRP FAMILY"/>
    <property type="match status" value="1"/>
</dbReference>
<dbReference type="GO" id="GO:0005283">
    <property type="term" value="F:amino acid:sodium symporter activity"/>
    <property type="evidence" value="ECO:0007669"/>
    <property type="project" value="InterPro"/>
</dbReference>
<evidence type="ECO:0000256" key="7">
    <source>
        <dbReference type="ARBA" id="ARBA00022989"/>
    </source>
</evidence>
<feature type="transmembrane region" description="Helical" evidence="9">
    <location>
        <begin position="239"/>
        <end position="266"/>
    </location>
</feature>
<feature type="transmembrane region" description="Helical" evidence="9">
    <location>
        <begin position="13"/>
        <end position="33"/>
    </location>
</feature>
<evidence type="ECO:0000256" key="8">
    <source>
        <dbReference type="ARBA" id="ARBA00023136"/>
    </source>
</evidence>
<sequence length="458" mass="48308">MELITQWLNAINGIVWGIPMLVGILGIGIFMQIRLSFLPIRKLGTGFKLLFQKNEQRGEGQISPFNALMTALSATIGTGNIAGVATAVVMGGPGALFWMWMTALLGMATKYSEAVLAVRFRETDKNGNYVGGPMYYIKNGLGKKWIWLGTLFAFFGSIAGFGIGNTVQANSVADVLHSNFGIEKTVTAGILVILVGAVLIGGIKRISDVAGKLVPVMTVGYFGAGIIVLALNITAIPEAFVLIIKSAFTPVAAQGGFAGAAVWAAIRFGVARGVFSNEAGLGSAPIAHATAKTQNPIRQGLIAMLGTFIDTIIVCSVTGLTIVITGGWLTGETGATLTASSFSAVIPGGNYIVAVALAIFAFTTILGWSFYGEKCIQYLLGPKAIVPFRIAWIIALPIGATQSLNFVWLLADTLNAMMAIPNLIALALLSPIVYRLTKDHIRDVNADSIEMKTATKTD</sequence>
<keyword evidence="8 9" id="KW-0472">Membrane</keyword>
<dbReference type="FunFam" id="1.20.1740.10:FF:000004">
    <property type="entry name" value="Sodium:alanine symporter family protein"/>
    <property type="match status" value="1"/>
</dbReference>
<comment type="subcellular location">
    <subcellularLocation>
        <location evidence="9">Cell inner membrane</location>
        <topology evidence="9">Multi-pass membrane protein</topology>
    </subcellularLocation>
    <subcellularLocation>
        <location evidence="1">Cell membrane</location>
        <topology evidence="1">Multi-pass membrane protein</topology>
    </subcellularLocation>
</comment>
<evidence type="ECO:0000313" key="10">
    <source>
        <dbReference type="EMBL" id="CDM89986.1"/>
    </source>
</evidence>
<evidence type="ECO:0000313" key="11">
    <source>
        <dbReference type="Proteomes" id="UP000032930"/>
    </source>
</evidence>
<keyword evidence="7 9" id="KW-1133">Transmembrane helix</keyword>
<dbReference type="PROSITE" id="PS00873">
    <property type="entry name" value="NA_ALANINE_SYMP"/>
    <property type="match status" value="1"/>
</dbReference>
<keyword evidence="9" id="KW-0997">Cell inner membrane</keyword>
<feature type="transmembrane region" description="Helical" evidence="9">
    <location>
        <begin position="390"/>
        <end position="410"/>
    </location>
</feature>
<dbReference type="EMBL" id="FO818637">
    <property type="protein sequence ID" value="CDM89986.1"/>
    <property type="molecule type" value="Genomic_DNA"/>
</dbReference>
<evidence type="ECO:0000256" key="5">
    <source>
        <dbReference type="ARBA" id="ARBA00022692"/>
    </source>
</evidence>
<dbReference type="Gene3D" id="1.20.1740.10">
    <property type="entry name" value="Amino acid/polyamine transporter I"/>
    <property type="match status" value="1"/>
</dbReference>
<feature type="transmembrane region" description="Helical" evidence="9">
    <location>
        <begin position="67"/>
        <end position="91"/>
    </location>
</feature>
<dbReference type="GO" id="GO:0005886">
    <property type="term" value="C:plasma membrane"/>
    <property type="evidence" value="ECO:0007669"/>
    <property type="project" value="UniProtKB-SubCell"/>
</dbReference>
<dbReference type="Proteomes" id="UP000032930">
    <property type="component" value="Chromosome"/>
</dbReference>
<keyword evidence="6 9" id="KW-0769">Symport</keyword>
<feature type="transmembrane region" description="Helical" evidence="9">
    <location>
        <begin position="349"/>
        <end position="370"/>
    </location>
</feature>
<evidence type="ECO:0000256" key="1">
    <source>
        <dbReference type="ARBA" id="ARBA00004651"/>
    </source>
</evidence>
<name>A0A0B6X9Z6_XENBV</name>
<evidence type="ECO:0000256" key="2">
    <source>
        <dbReference type="ARBA" id="ARBA00009261"/>
    </source>
</evidence>
<keyword evidence="3 9" id="KW-0813">Transport</keyword>
<feature type="transmembrane region" description="Helical" evidence="9">
    <location>
        <begin position="184"/>
        <end position="201"/>
    </location>
</feature>
<dbReference type="NCBIfam" id="TIGR00835">
    <property type="entry name" value="agcS"/>
    <property type="match status" value="1"/>
</dbReference>
<dbReference type="InterPro" id="IPR001463">
    <property type="entry name" value="Na/Ala_symport"/>
</dbReference>
<dbReference type="Pfam" id="PF01235">
    <property type="entry name" value="Na_Ala_symp"/>
    <property type="match status" value="1"/>
</dbReference>
<evidence type="ECO:0000256" key="9">
    <source>
        <dbReference type="RuleBase" id="RU363064"/>
    </source>
</evidence>
<comment type="similarity">
    <text evidence="2 9">Belongs to the alanine or glycine:cation symporter (AGCS) (TC 2.A.25) family.</text>
</comment>